<keyword evidence="3" id="KW-1185">Reference proteome</keyword>
<sequence>MMTPLVDPEEREMYHCAMTRQAQRLCAPYVSVSDMEKRARKRSSNCDATQNKFPSASQPLQHRRHRTVGIVERMRLRLSNTTNHIPLIPVIAGYMELVGGKRRQRMTNNRSTTDVESCRTSSEVREHSNCGRISGSRCVLVGRSGFNVCAIFLTYSLLSHGRAYWMHTTSDL</sequence>
<dbReference type="AlphaFoldDB" id="A0A016SK97"/>
<gene>
    <name evidence="2" type="primary">Acey_s0215.g2370</name>
    <name evidence="2" type="ORF">Y032_0215g2370</name>
</gene>
<proteinExistence type="predicted"/>
<protein>
    <submittedName>
        <fullName evidence="2">Uncharacterized protein</fullName>
    </submittedName>
</protein>
<evidence type="ECO:0000313" key="2">
    <source>
        <dbReference type="EMBL" id="EYB90744.1"/>
    </source>
</evidence>
<organism evidence="2 3">
    <name type="scientific">Ancylostoma ceylanicum</name>
    <dbReference type="NCBI Taxonomy" id="53326"/>
    <lineage>
        <taxon>Eukaryota</taxon>
        <taxon>Metazoa</taxon>
        <taxon>Ecdysozoa</taxon>
        <taxon>Nematoda</taxon>
        <taxon>Chromadorea</taxon>
        <taxon>Rhabditida</taxon>
        <taxon>Rhabditina</taxon>
        <taxon>Rhabditomorpha</taxon>
        <taxon>Strongyloidea</taxon>
        <taxon>Ancylostomatidae</taxon>
        <taxon>Ancylostomatinae</taxon>
        <taxon>Ancylostoma</taxon>
    </lineage>
</organism>
<name>A0A016SK97_9BILA</name>
<reference evidence="3" key="1">
    <citation type="journal article" date="2015" name="Nat. Genet.">
        <title>The genome and transcriptome of the zoonotic hookworm Ancylostoma ceylanicum identify infection-specific gene families.</title>
        <authorList>
            <person name="Schwarz E.M."/>
            <person name="Hu Y."/>
            <person name="Antoshechkin I."/>
            <person name="Miller M.M."/>
            <person name="Sternberg P.W."/>
            <person name="Aroian R.V."/>
        </authorList>
    </citation>
    <scope>NUCLEOTIDE SEQUENCE</scope>
    <source>
        <strain evidence="3">HY135</strain>
    </source>
</reference>
<feature type="region of interest" description="Disordered" evidence="1">
    <location>
        <begin position="37"/>
        <end position="62"/>
    </location>
</feature>
<comment type="caution">
    <text evidence="2">The sequence shown here is derived from an EMBL/GenBank/DDBJ whole genome shotgun (WGS) entry which is preliminary data.</text>
</comment>
<feature type="compositionally biased region" description="Polar residues" evidence="1">
    <location>
        <begin position="45"/>
        <end position="60"/>
    </location>
</feature>
<evidence type="ECO:0000256" key="1">
    <source>
        <dbReference type="SAM" id="MobiDB-lite"/>
    </source>
</evidence>
<evidence type="ECO:0000313" key="3">
    <source>
        <dbReference type="Proteomes" id="UP000024635"/>
    </source>
</evidence>
<accession>A0A016SK97</accession>
<dbReference type="EMBL" id="JARK01001551">
    <property type="protein sequence ID" value="EYB90744.1"/>
    <property type="molecule type" value="Genomic_DNA"/>
</dbReference>
<dbReference type="Proteomes" id="UP000024635">
    <property type="component" value="Unassembled WGS sequence"/>
</dbReference>